<evidence type="ECO:0000313" key="3">
    <source>
        <dbReference type="Proteomes" id="UP000235392"/>
    </source>
</evidence>
<dbReference type="AlphaFoldDB" id="A0A2N5S010"/>
<feature type="region of interest" description="Disordered" evidence="1">
    <location>
        <begin position="33"/>
        <end position="87"/>
    </location>
</feature>
<evidence type="ECO:0000313" key="2">
    <source>
        <dbReference type="EMBL" id="PLW06587.1"/>
    </source>
</evidence>
<name>A0A2N5S010_9BASI</name>
<organism evidence="2 3">
    <name type="scientific">Puccinia coronata f. sp. avenae</name>
    <dbReference type="NCBI Taxonomy" id="200324"/>
    <lineage>
        <taxon>Eukaryota</taxon>
        <taxon>Fungi</taxon>
        <taxon>Dikarya</taxon>
        <taxon>Basidiomycota</taxon>
        <taxon>Pucciniomycotina</taxon>
        <taxon>Pucciniomycetes</taxon>
        <taxon>Pucciniales</taxon>
        <taxon>Pucciniaceae</taxon>
        <taxon>Puccinia</taxon>
    </lineage>
</organism>
<feature type="compositionally biased region" description="Basic and acidic residues" evidence="1">
    <location>
        <begin position="42"/>
        <end position="56"/>
    </location>
</feature>
<proteinExistence type="predicted"/>
<accession>A0A2N5S010</accession>
<dbReference type="Proteomes" id="UP000235392">
    <property type="component" value="Unassembled WGS sequence"/>
</dbReference>
<dbReference type="EMBL" id="PGCI01001205">
    <property type="protein sequence ID" value="PLW06587.1"/>
    <property type="molecule type" value="Genomic_DNA"/>
</dbReference>
<comment type="caution">
    <text evidence="2">The sequence shown here is derived from an EMBL/GenBank/DDBJ whole genome shotgun (WGS) entry which is preliminary data.</text>
</comment>
<reference evidence="2 3" key="1">
    <citation type="submission" date="2017-11" db="EMBL/GenBank/DDBJ databases">
        <title>De novo assembly and phasing of dikaryotic genomes from two isolates of Puccinia coronata f. sp. avenae, the causal agent of oat crown rust.</title>
        <authorList>
            <person name="Miller M.E."/>
            <person name="Zhang Y."/>
            <person name="Omidvar V."/>
            <person name="Sperschneider J."/>
            <person name="Schwessinger B."/>
            <person name="Raley C."/>
            <person name="Palmer J.M."/>
            <person name="Garnica D."/>
            <person name="Upadhyaya N."/>
            <person name="Rathjen J."/>
            <person name="Taylor J.M."/>
            <person name="Park R.F."/>
            <person name="Dodds P.N."/>
            <person name="Hirsch C.D."/>
            <person name="Kianian S.F."/>
            <person name="Figueroa M."/>
        </authorList>
    </citation>
    <scope>NUCLEOTIDE SEQUENCE [LARGE SCALE GENOMIC DNA]</scope>
    <source>
        <strain evidence="2">12SD80</strain>
    </source>
</reference>
<evidence type="ECO:0000256" key="1">
    <source>
        <dbReference type="SAM" id="MobiDB-lite"/>
    </source>
</evidence>
<feature type="compositionally biased region" description="Polar residues" evidence="1">
    <location>
        <begin position="58"/>
        <end position="74"/>
    </location>
</feature>
<sequence length="667" mass="76636">MGFSAASEEKLSLTSASLQHPIDSSATFFNTALRQETSGTESFRRNSKLENYERMKKQSNSIASHDRPTTSQHSEPPRGNGGESTENELENAANTLRRKYEYLEDLDNTFEGIKHQLLLQEENFMIHEIKLTDKLVEEGRDKTLPQTELHQFSIVAKKNYGRFRMGLENSYTSMAKELEQRTWWATLVDFFNKVLRTLRWKRKQISLNLRKLRSKLREPQNQFSDEQSAAVYGLSILDYYGFDFSNQEVSLIEKMSEDSSQLTSADLDLIRKITRPRVAQILTKLSELEDYFSRIPRKFSDITSKILKALQELQDKAKLLKEWSDDKTKLINKLASMREMNTTPSLDDSTKMILEQVLDESRQSTQVKSYTKTHVMLGMQSGYSSKAERSIANKLLLWYEHERHVSGLFSSALGSLSDLPENQLQVVKRYVFDYHHSLENGKRLVKHAQMIGRAKAFLEAKKSRHGQPSPAILEEFVKGLEKLKSMGALSQKEESILEGMKSKRDQCFTQTEVEKLAMEGFIIGTGDLPIYLQELLTVSDCTNTKGLNLPTTTSNKSIMYLKQKAEIMRIASLPRHSPEFQDDIKIIKILKILIQADLMLLNKSERLLDRLADLKKNQIKLAKAQYIKVEENMEVFNSIRPSSGLKKVLHRLDPDVLAYFTMTSLQI</sequence>
<gene>
    <name evidence="2" type="ORF">PCASD_25592</name>
</gene>
<protein>
    <submittedName>
        <fullName evidence="2">Uncharacterized protein</fullName>
    </submittedName>
</protein>